<dbReference type="InterPro" id="IPR026960">
    <property type="entry name" value="RVT-Znf"/>
</dbReference>
<evidence type="ECO:0000259" key="2">
    <source>
        <dbReference type="Pfam" id="PF13966"/>
    </source>
</evidence>
<proteinExistence type="predicted"/>
<accession>A0A2N9GPR5</accession>
<organism evidence="3">
    <name type="scientific">Fagus sylvatica</name>
    <name type="common">Beechnut</name>
    <dbReference type="NCBI Taxonomy" id="28930"/>
    <lineage>
        <taxon>Eukaryota</taxon>
        <taxon>Viridiplantae</taxon>
        <taxon>Streptophyta</taxon>
        <taxon>Embryophyta</taxon>
        <taxon>Tracheophyta</taxon>
        <taxon>Spermatophyta</taxon>
        <taxon>Magnoliopsida</taxon>
        <taxon>eudicotyledons</taxon>
        <taxon>Gunneridae</taxon>
        <taxon>Pentapetalae</taxon>
        <taxon>rosids</taxon>
        <taxon>fabids</taxon>
        <taxon>Fagales</taxon>
        <taxon>Fagaceae</taxon>
        <taxon>Fagus</taxon>
    </lineage>
</organism>
<feature type="domain" description="Reverse transcriptase zinc-binding" evidence="2">
    <location>
        <begin position="4"/>
        <end position="69"/>
    </location>
</feature>
<gene>
    <name evidence="3" type="ORF">FSB_LOCUS32329</name>
</gene>
<sequence length="195" mass="21833">MWNGNKIWKLKVHERTKMFIWRIGANLLPTKDRIAQRLGELDTSCSLCGEEVETSTHLFFKCTIAHAIWFGCNWGLCVDSLNLTSNEDIAKLILNPLDLGPDHRSTISVVARNEKGELLRAWAKHLDGGDPLKAETYAMLWALELALMEDFQHIVIEGDAKLCFDAIGNKSVTPWSIGSLIEKIGDMSCLGCMES</sequence>
<feature type="domain" description="RNase H type-1" evidence="1">
    <location>
        <begin position="103"/>
        <end position="185"/>
    </location>
</feature>
<dbReference type="InterPro" id="IPR044730">
    <property type="entry name" value="RNase_H-like_dom_plant"/>
</dbReference>
<evidence type="ECO:0000259" key="1">
    <source>
        <dbReference type="Pfam" id="PF13456"/>
    </source>
</evidence>
<dbReference type="GO" id="GO:0003676">
    <property type="term" value="F:nucleic acid binding"/>
    <property type="evidence" value="ECO:0007669"/>
    <property type="project" value="InterPro"/>
</dbReference>
<dbReference type="AlphaFoldDB" id="A0A2N9GPR5"/>
<dbReference type="CDD" id="cd06222">
    <property type="entry name" value="RNase_H_like"/>
    <property type="match status" value="1"/>
</dbReference>
<protein>
    <recommendedName>
        <fullName evidence="4">Reverse transcriptase zinc-binding domain-containing protein</fullName>
    </recommendedName>
</protein>
<evidence type="ECO:0000313" key="3">
    <source>
        <dbReference type="EMBL" id="SPD04447.1"/>
    </source>
</evidence>
<dbReference type="EMBL" id="OIVN01002535">
    <property type="protein sequence ID" value="SPD04447.1"/>
    <property type="molecule type" value="Genomic_DNA"/>
</dbReference>
<dbReference type="PANTHER" id="PTHR47723">
    <property type="entry name" value="OS05G0353850 PROTEIN"/>
    <property type="match status" value="1"/>
</dbReference>
<dbReference type="Gene3D" id="3.30.420.10">
    <property type="entry name" value="Ribonuclease H-like superfamily/Ribonuclease H"/>
    <property type="match status" value="1"/>
</dbReference>
<evidence type="ECO:0008006" key="4">
    <source>
        <dbReference type="Google" id="ProtNLM"/>
    </source>
</evidence>
<dbReference type="InterPro" id="IPR002156">
    <property type="entry name" value="RNaseH_domain"/>
</dbReference>
<dbReference type="Pfam" id="PF13456">
    <property type="entry name" value="RVT_3"/>
    <property type="match status" value="1"/>
</dbReference>
<dbReference type="GO" id="GO:0004523">
    <property type="term" value="F:RNA-DNA hybrid ribonuclease activity"/>
    <property type="evidence" value="ECO:0007669"/>
    <property type="project" value="InterPro"/>
</dbReference>
<dbReference type="InterPro" id="IPR053151">
    <property type="entry name" value="RNase_H-like"/>
</dbReference>
<dbReference type="Pfam" id="PF13966">
    <property type="entry name" value="zf-RVT"/>
    <property type="match status" value="1"/>
</dbReference>
<reference evidence="3" key="1">
    <citation type="submission" date="2018-02" db="EMBL/GenBank/DDBJ databases">
        <authorList>
            <person name="Cohen D.B."/>
            <person name="Kent A.D."/>
        </authorList>
    </citation>
    <scope>NUCLEOTIDE SEQUENCE</scope>
</reference>
<name>A0A2N9GPR5_FAGSY</name>
<dbReference type="PANTHER" id="PTHR47723:SF19">
    <property type="entry name" value="POLYNUCLEOTIDYL TRANSFERASE, RIBONUCLEASE H-LIKE SUPERFAMILY PROTEIN"/>
    <property type="match status" value="1"/>
</dbReference>
<dbReference type="InterPro" id="IPR036397">
    <property type="entry name" value="RNaseH_sf"/>
</dbReference>